<protein>
    <submittedName>
        <fullName evidence="2">Uncharacterized protein</fullName>
    </submittedName>
</protein>
<name>A0ABD3GNQ4_9MARC</name>
<proteinExistence type="predicted"/>
<comment type="caution">
    <text evidence="2">The sequence shown here is derived from an EMBL/GenBank/DDBJ whole genome shotgun (WGS) entry which is preliminary data.</text>
</comment>
<evidence type="ECO:0000313" key="3">
    <source>
        <dbReference type="Proteomes" id="UP001633002"/>
    </source>
</evidence>
<accession>A0ABD3GNQ4</accession>
<organism evidence="2 3">
    <name type="scientific">Riccia sorocarpa</name>
    <dbReference type="NCBI Taxonomy" id="122646"/>
    <lineage>
        <taxon>Eukaryota</taxon>
        <taxon>Viridiplantae</taxon>
        <taxon>Streptophyta</taxon>
        <taxon>Embryophyta</taxon>
        <taxon>Marchantiophyta</taxon>
        <taxon>Marchantiopsida</taxon>
        <taxon>Marchantiidae</taxon>
        <taxon>Marchantiales</taxon>
        <taxon>Ricciaceae</taxon>
        <taxon>Riccia</taxon>
    </lineage>
</organism>
<evidence type="ECO:0000256" key="1">
    <source>
        <dbReference type="SAM" id="MobiDB-lite"/>
    </source>
</evidence>
<dbReference type="EMBL" id="JBJQOH010000007">
    <property type="protein sequence ID" value="KAL3679792.1"/>
    <property type="molecule type" value="Genomic_DNA"/>
</dbReference>
<reference evidence="2 3" key="1">
    <citation type="submission" date="2024-09" db="EMBL/GenBank/DDBJ databases">
        <title>Chromosome-scale assembly of Riccia sorocarpa.</title>
        <authorList>
            <person name="Paukszto L."/>
        </authorList>
    </citation>
    <scope>NUCLEOTIDE SEQUENCE [LARGE SCALE GENOMIC DNA]</scope>
    <source>
        <strain evidence="2">LP-2024</strain>
        <tissue evidence="2">Aerial parts of the thallus</tissue>
    </source>
</reference>
<keyword evidence="3" id="KW-1185">Reference proteome</keyword>
<dbReference type="AlphaFoldDB" id="A0ABD3GNQ4"/>
<evidence type="ECO:0000313" key="2">
    <source>
        <dbReference type="EMBL" id="KAL3679792.1"/>
    </source>
</evidence>
<dbReference type="Proteomes" id="UP001633002">
    <property type="component" value="Unassembled WGS sequence"/>
</dbReference>
<feature type="region of interest" description="Disordered" evidence="1">
    <location>
        <begin position="30"/>
        <end position="51"/>
    </location>
</feature>
<sequence length="171" mass="19605">MLQGGFRIEKLETVGVVGFFIPKSILEHGSEARRRSPDDPDSITGENPSQNPATIMQVDEYVDYEILSDIVQREKVELEDLLELFVPSWFEREPESEIIGSHPFEPVIPAEVIRALETILTFLEQSDQDTLEIHNHLEKLQKALQPVIIASRVQKDLNNYFKSVIENSQFE</sequence>
<gene>
    <name evidence="2" type="ORF">R1sor_022748</name>
</gene>